<accession>A0A565C347</accession>
<sequence>MTSHPQNSQSEYTLRKMYEFYEGPVYKTSIIQDTTKLRADHAVQDDNGLYLDGPKPELISVARKTEIARGSRQDVEQVSKMLREYKKLERVWRSLDRYMSDTNQMEMAALFWHEITTPFYIEMVPEANKILPRFLLGSFFLGRRGVRNFLSVSPS</sequence>
<keyword evidence="2" id="KW-1185">Reference proteome</keyword>
<evidence type="ECO:0000313" key="2">
    <source>
        <dbReference type="Proteomes" id="UP000489600"/>
    </source>
</evidence>
<dbReference type="GO" id="GO:0008312">
    <property type="term" value="F:7S RNA binding"/>
    <property type="evidence" value="ECO:0007669"/>
    <property type="project" value="InterPro"/>
</dbReference>
<organism evidence="1 2">
    <name type="scientific">Arabis nemorensis</name>
    <dbReference type="NCBI Taxonomy" id="586526"/>
    <lineage>
        <taxon>Eukaryota</taxon>
        <taxon>Viridiplantae</taxon>
        <taxon>Streptophyta</taxon>
        <taxon>Embryophyta</taxon>
        <taxon>Tracheophyta</taxon>
        <taxon>Spermatophyta</taxon>
        <taxon>Magnoliopsida</taxon>
        <taxon>eudicotyledons</taxon>
        <taxon>Gunneridae</taxon>
        <taxon>Pentapetalae</taxon>
        <taxon>rosids</taxon>
        <taxon>malvids</taxon>
        <taxon>Brassicales</taxon>
        <taxon>Brassicaceae</taxon>
        <taxon>Arabideae</taxon>
        <taxon>Arabis</taxon>
    </lineage>
</organism>
<evidence type="ECO:0000313" key="1">
    <source>
        <dbReference type="EMBL" id="VVB07997.1"/>
    </source>
</evidence>
<dbReference type="GO" id="GO:0048500">
    <property type="term" value="C:signal recognition particle"/>
    <property type="evidence" value="ECO:0007669"/>
    <property type="project" value="InterPro"/>
</dbReference>
<name>A0A565C347_9BRAS</name>
<dbReference type="SUPFAM" id="SSF47446">
    <property type="entry name" value="Signal peptide-binding domain"/>
    <property type="match status" value="1"/>
</dbReference>
<dbReference type="Proteomes" id="UP000489600">
    <property type="component" value="Unassembled WGS sequence"/>
</dbReference>
<dbReference type="Gene3D" id="1.10.260.30">
    <property type="entry name" value="Signal recognition particle, SRP54 subunit, M-domain"/>
    <property type="match status" value="1"/>
</dbReference>
<reference evidence="1" key="1">
    <citation type="submission" date="2019-07" db="EMBL/GenBank/DDBJ databases">
        <authorList>
            <person name="Dittberner H."/>
        </authorList>
    </citation>
    <scope>NUCLEOTIDE SEQUENCE [LARGE SCALE GENOMIC DNA]</scope>
</reference>
<protein>
    <submittedName>
        <fullName evidence="1">Uncharacterized protein</fullName>
    </submittedName>
</protein>
<comment type="caution">
    <text evidence="1">The sequence shown here is derived from an EMBL/GenBank/DDBJ whole genome shotgun (WGS) entry which is preliminary data.</text>
</comment>
<proteinExistence type="predicted"/>
<dbReference type="GO" id="GO:0006614">
    <property type="term" value="P:SRP-dependent cotranslational protein targeting to membrane"/>
    <property type="evidence" value="ECO:0007669"/>
    <property type="project" value="InterPro"/>
</dbReference>
<dbReference type="EMBL" id="CABITT030000006">
    <property type="protein sequence ID" value="VVB07997.1"/>
    <property type="molecule type" value="Genomic_DNA"/>
</dbReference>
<dbReference type="InterPro" id="IPR036891">
    <property type="entry name" value="Signal_recog_part_SRP54_M_sf"/>
</dbReference>
<gene>
    <name evidence="1" type="ORF">ANE_LOCUS18441</name>
</gene>
<dbReference type="OrthoDB" id="10510047at2759"/>
<dbReference type="AlphaFoldDB" id="A0A565C347"/>